<keyword evidence="2" id="KW-0812">Transmembrane</keyword>
<name>A0A452XE07_AEGTS</name>
<proteinExistence type="predicted"/>
<reference evidence="4" key="1">
    <citation type="journal article" date="2014" name="Science">
        <title>Ancient hybridizations among the ancestral genomes of bread wheat.</title>
        <authorList>
            <consortium name="International Wheat Genome Sequencing Consortium,"/>
            <person name="Marcussen T."/>
            <person name="Sandve S.R."/>
            <person name="Heier L."/>
            <person name="Spannagl M."/>
            <person name="Pfeifer M."/>
            <person name="Jakobsen K.S."/>
            <person name="Wulff B.B."/>
            <person name="Steuernagel B."/>
            <person name="Mayer K.F."/>
            <person name="Olsen O.A."/>
        </authorList>
    </citation>
    <scope>NUCLEOTIDE SEQUENCE [LARGE SCALE GENOMIC DNA]</scope>
    <source>
        <strain evidence="4">cv. AL8/78</strain>
    </source>
</reference>
<sequence>MSQDWTSDSDGSDKFEWDSDGEAEASSAPAMRNFDAPGPSTLSSNGWINGEAPPTSLIEGYVEMGFPKEMVMRSIKEIGNIEVISSILFILFVFVPFFNTF</sequence>
<evidence type="ECO:0000313" key="4">
    <source>
        <dbReference type="Proteomes" id="UP000015105"/>
    </source>
</evidence>
<reference evidence="3" key="3">
    <citation type="submission" date="2019-03" db="UniProtKB">
        <authorList>
            <consortium name="EnsemblPlants"/>
        </authorList>
    </citation>
    <scope>IDENTIFICATION</scope>
</reference>
<protein>
    <recommendedName>
        <fullName evidence="5">UBA domain-containing protein</fullName>
    </recommendedName>
</protein>
<dbReference type="EnsemblPlants" id="AET0Gv20072700.2">
    <property type="protein sequence ID" value="AET0Gv20072700.2"/>
    <property type="gene ID" value="AET0Gv20072700"/>
</dbReference>
<reference evidence="4" key="2">
    <citation type="journal article" date="2017" name="Nat. Plants">
        <title>The Aegilops tauschii genome reveals multiple impacts of transposons.</title>
        <authorList>
            <person name="Zhao G."/>
            <person name="Zou C."/>
            <person name="Li K."/>
            <person name="Wang K."/>
            <person name="Li T."/>
            <person name="Gao L."/>
            <person name="Zhang X."/>
            <person name="Wang H."/>
            <person name="Yang Z."/>
            <person name="Liu X."/>
            <person name="Jiang W."/>
            <person name="Mao L."/>
            <person name="Kong X."/>
            <person name="Jiao Y."/>
            <person name="Jia J."/>
        </authorList>
    </citation>
    <scope>NUCLEOTIDE SEQUENCE [LARGE SCALE GENOMIC DNA]</scope>
    <source>
        <strain evidence="4">cv. AL8/78</strain>
    </source>
</reference>
<evidence type="ECO:0000256" key="1">
    <source>
        <dbReference type="SAM" id="MobiDB-lite"/>
    </source>
</evidence>
<keyword evidence="2" id="KW-0472">Membrane</keyword>
<organism evidence="3 4">
    <name type="scientific">Aegilops tauschii subsp. strangulata</name>
    <name type="common">Goatgrass</name>
    <dbReference type="NCBI Taxonomy" id="200361"/>
    <lineage>
        <taxon>Eukaryota</taxon>
        <taxon>Viridiplantae</taxon>
        <taxon>Streptophyta</taxon>
        <taxon>Embryophyta</taxon>
        <taxon>Tracheophyta</taxon>
        <taxon>Spermatophyta</taxon>
        <taxon>Magnoliopsida</taxon>
        <taxon>Liliopsida</taxon>
        <taxon>Poales</taxon>
        <taxon>Poaceae</taxon>
        <taxon>BOP clade</taxon>
        <taxon>Pooideae</taxon>
        <taxon>Triticodae</taxon>
        <taxon>Triticeae</taxon>
        <taxon>Triticinae</taxon>
        <taxon>Aegilops</taxon>
    </lineage>
</organism>
<evidence type="ECO:0000256" key="2">
    <source>
        <dbReference type="SAM" id="Phobius"/>
    </source>
</evidence>
<keyword evidence="4" id="KW-1185">Reference proteome</keyword>
<feature type="region of interest" description="Disordered" evidence="1">
    <location>
        <begin position="1"/>
        <end position="48"/>
    </location>
</feature>
<dbReference type="Proteomes" id="UP000015105">
    <property type="component" value="Unassembled WGS sequence"/>
</dbReference>
<accession>A0A452XE07</accession>
<keyword evidence="2" id="KW-1133">Transmembrane helix</keyword>
<feature type="transmembrane region" description="Helical" evidence="2">
    <location>
        <begin position="78"/>
        <end position="98"/>
    </location>
</feature>
<evidence type="ECO:0008006" key="5">
    <source>
        <dbReference type="Google" id="ProtNLM"/>
    </source>
</evidence>
<dbReference type="AlphaFoldDB" id="A0A452XE07"/>
<evidence type="ECO:0000313" key="3">
    <source>
        <dbReference type="EnsemblPlants" id="AET0Gv20072700.2"/>
    </source>
</evidence>
<dbReference type="Gramene" id="AET0Gv20072700.2">
    <property type="protein sequence ID" value="AET0Gv20072700.2"/>
    <property type="gene ID" value="AET0Gv20072700"/>
</dbReference>